<dbReference type="Gene3D" id="3.20.20.70">
    <property type="entry name" value="Aldolase class I"/>
    <property type="match status" value="1"/>
</dbReference>
<evidence type="ECO:0000256" key="1">
    <source>
        <dbReference type="ARBA" id="ARBA00001782"/>
    </source>
</evidence>
<keyword evidence="13" id="KW-0862">Zinc</keyword>
<feature type="binding site" evidence="14">
    <location>
        <begin position="145"/>
        <end position="148"/>
    </location>
    <ligand>
        <name>substrate</name>
    </ligand>
</feature>
<evidence type="ECO:0000256" key="14">
    <source>
        <dbReference type="PIRSR" id="PIRSR001461-3"/>
    </source>
</evidence>
<evidence type="ECO:0000256" key="8">
    <source>
        <dbReference type="ARBA" id="ARBA00022723"/>
    </source>
</evidence>
<evidence type="ECO:0000256" key="9">
    <source>
        <dbReference type="ARBA" id="ARBA00023235"/>
    </source>
</evidence>
<dbReference type="SUPFAM" id="SSF51366">
    <property type="entry name" value="Ribulose-phoshate binding barrel"/>
    <property type="match status" value="1"/>
</dbReference>
<protein>
    <recommendedName>
        <fullName evidence="7 10">Ribulose-phosphate 3-epimerase</fullName>
        <ecNumber evidence="7 10">5.1.3.1</ecNumber>
    </recommendedName>
</protein>
<dbReference type="GO" id="GO:0005737">
    <property type="term" value="C:cytoplasm"/>
    <property type="evidence" value="ECO:0007669"/>
    <property type="project" value="UniProtKB-ARBA"/>
</dbReference>
<feature type="binding site" evidence="13">
    <location>
        <position position="68"/>
    </location>
    <ligand>
        <name>a divalent metal cation</name>
        <dbReference type="ChEBI" id="CHEBI:60240"/>
    </ligand>
</feature>
<dbReference type="GO" id="GO:0006098">
    <property type="term" value="P:pentose-phosphate shunt"/>
    <property type="evidence" value="ECO:0007669"/>
    <property type="project" value="UniProtKB-UniRule"/>
</dbReference>
<evidence type="ECO:0000256" key="4">
    <source>
        <dbReference type="ARBA" id="ARBA00001947"/>
    </source>
</evidence>
<keyword evidence="8 13" id="KW-0479">Metal-binding</keyword>
<dbReference type="GO" id="GO:0004750">
    <property type="term" value="F:D-ribulose-phosphate 3-epimerase activity"/>
    <property type="evidence" value="ECO:0007669"/>
    <property type="project" value="UniProtKB-UniRule"/>
</dbReference>
<comment type="catalytic activity">
    <reaction evidence="1 11">
        <text>D-ribulose 5-phosphate = D-xylulose 5-phosphate</text>
        <dbReference type="Rhea" id="RHEA:13677"/>
        <dbReference type="ChEBI" id="CHEBI:57737"/>
        <dbReference type="ChEBI" id="CHEBI:58121"/>
        <dbReference type="EC" id="5.1.3.1"/>
    </reaction>
</comment>
<dbReference type="InterPro" id="IPR000056">
    <property type="entry name" value="Ribul_P_3_epim-like"/>
</dbReference>
<feature type="binding site" evidence="13">
    <location>
        <position position="178"/>
    </location>
    <ligand>
        <name>a divalent metal cation</name>
        <dbReference type="ChEBI" id="CHEBI:60240"/>
    </ligand>
</feature>
<feature type="binding site" evidence="14">
    <location>
        <position position="9"/>
    </location>
    <ligand>
        <name>substrate</name>
    </ligand>
</feature>
<evidence type="ECO:0000256" key="13">
    <source>
        <dbReference type="PIRSR" id="PIRSR001461-2"/>
    </source>
</evidence>
<keyword evidence="16" id="KW-1185">Reference proteome</keyword>
<keyword evidence="11" id="KW-0119">Carbohydrate metabolism</keyword>
<keyword evidence="9 11" id="KW-0413">Isomerase</keyword>
<feature type="binding site" evidence="14">
    <location>
        <begin position="200"/>
        <end position="201"/>
    </location>
    <ligand>
        <name>substrate</name>
    </ligand>
</feature>
<dbReference type="EC" id="5.1.3.1" evidence="7 10"/>
<evidence type="ECO:0000256" key="12">
    <source>
        <dbReference type="PIRSR" id="PIRSR001461-1"/>
    </source>
</evidence>
<dbReference type="Proteomes" id="UP000243633">
    <property type="component" value="Chromosome 1"/>
</dbReference>
<evidence type="ECO:0000256" key="7">
    <source>
        <dbReference type="ARBA" id="ARBA00013188"/>
    </source>
</evidence>
<keyword evidence="13" id="KW-0464">Manganese</keyword>
<proteinExistence type="inferred from homology"/>
<comment type="cofactor">
    <cofactor evidence="4">
        <name>Zn(2+)</name>
        <dbReference type="ChEBI" id="CHEBI:29105"/>
    </cofactor>
</comment>
<comment type="cofactor">
    <cofactor evidence="5">
        <name>Fe(2+)</name>
        <dbReference type="ChEBI" id="CHEBI:29033"/>
    </cofactor>
</comment>
<dbReference type="AlphaFoldDB" id="A0A160SWR7"/>
<evidence type="ECO:0000313" key="16">
    <source>
        <dbReference type="Proteomes" id="UP000243633"/>
    </source>
</evidence>
<evidence type="ECO:0000313" key="15">
    <source>
        <dbReference type="EMBL" id="CUR53332.1"/>
    </source>
</evidence>
<dbReference type="CDD" id="cd00429">
    <property type="entry name" value="RPE"/>
    <property type="match status" value="1"/>
</dbReference>
<dbReference type="RefSeq" id="WP_075472908.1">
    <property type="nucleotide sequence ID" value="NZ_CP135003.1"/>
</dbReference>
<evidence type="ECO:0000256" key="2">
    <source>
        <dbReference type="ARBA" id="ARBA00001936"/>
    </source>
</evidence>
<comment type="cofactor">
    <cofactor evidence="2">
        <name>Mn(2+)</name>
        <dbReference type="ChEBI" id="CHEBI:29035"/>
    </cofactor>
</comment>
<evidence type="ECO:0000256" key="10">
    <source>
        <dbReference type="NCBIfam" id="TIGR01163"/>
    </source>
</evidence>
<gene>
    <name evidence="15" type="primary">rpe</name>
    <name evidence="15" type="ORF">BTSPAZIEG_0373</name>
</gene>
<comment type="cofactor">
    <cofactor evidence="13">
        <name>a divalent metal cation</name>
        <dbReference type="ChEBI" id="CHEBI:60240"/>
    </cofactor>
    <text evidence="13">Binds 1 divalent metal cation per subunit.</text>
</comment>
<dbReference type="InterPro" id="IPR011060">
    <property type="entry name" value="RibuloseP-bd_barrel"/>
</dbReference>
<dbReference type="PROSITE" id="PS01086">
    <property type="entry name" value="RIBUL_P_3_EPIMER_2"/>
    <property type="match status" value="1"/>
</dbReference>
<feature type="active site" description="Proton donor" evidence="12">
    <location>
        <position position="178"/>
    </location>
</feature>
<dbReference type="PIRSF" id="PIRSF001461">
    <property type="entry name" value="RPE"/>
    <property type="match status" value="1"/>
</dbReference>
<dbReference type="Pfam" id="PF00834">
    <property type="entry name" value="Ribul_P_3_epim"/>
    <property type="match status" value="1"/>
</dbReference>
<reference evidence="16" key="1">
    <citation type="submission" date="2015-10" db="EMBL/GenBank/DDBJ databases">
        <authorList>
            <person name="Manzano-Marin A."/>
            <person name="Manzano-Marin A."/>
        </authorList>
    </citation>
    <scope>NUCLEOTIDE SEQUENCE [LARGE SCALE GENOMIC DNA]</scope>
    <source>
        <strain evidence="16">BTs</strain>
    </source>
</reference>
<dbReference type="PANTHER" id="PTHR11749">
    <property type="entry name" value="RIBULOSE-5-PHOSPHATE-3-EPIMERASE"/>
    <property type="match status" value="1"/>
</dbReference>
<dbReference type="OrthoDB" id="1645589at2"/>
<evidence type="ECO:0000256" key="11">
    <source>
        <dbReference type="PIRNR" id="PIRNR001461"/>
    </source>
</evidence>
<evidence type="ECO:0000256" key="6">
    <source>
        <dbReference type="ARBA" id="ARBA00009541"/>
    </source>
</evidence>
<feature type="binding site" evidence="14">
    <location>
        <position position="180"/>
    </location>
    <ligand>
        <name>substrate</name>
    </ligand>
</feature>
<dbReference type="InterPro" id="IPR026019">
    <property type="entry name" value="Ribul_P_3_epim"/>
</dbReference>
<evidence type="ECO:0000256" key="5">
    <source>
        <dbReference type="ARBA" id="ARBA00001954"/>
    </source>
</evidence>
<feature type="binding site" evidence="14">
    <location>
        <position position="68"/>
    </location>
    <ligand>
        <name>substrate</name>
    </ligand>
</feature>
<dbReference type="EMBL" id="LN890285">
    <property type="protein sequence ID" value="CUR53332.1"/>
    <property type="molecule type" value="Genomic_DNA"/>
</dbReference>
<dbReference type="PATRIC" id="fig|98804.3.peg.351"/>
<dbReference type="GO" id="GO:0005975">
    <property type="term" value="P:carbohydrate metabolic process"/>
    <property type="evidence" value="ECO:0007669"/>
    <property type="project" value="InterPro"/>
</dbReference>
<comment type="similarity">
    <text evidence="6 11">Belongs to the ribulose-phosphate 3-epimerase family.</text>
</comment>
<feature type="binding site" evidence="13">
    <location>
        <position position="36"/>
    </location>
    <ligand>
        <name>a divalent metal cation</name>
        <dbReference type="ChEBI" id="CHEBI:60240"/>
    </ligand>
</feature>
<dbReference type="FunFam" id="3.20.20.70:FF:000004">
    <property type="entry name" value="Ribulose-phosphate 3-epimerase"/>
    <property type="match status" value="1"/>
</dbReference>
<evidence type="ECO:0000256" key="3">
    <source>
        <dbReference type="ARBA" id="ARBA00001941"/>
    </source>
</evidence>
<feature type="binding site" evidence="13">
    <location>
        <position position="34"/>
    </location>
    <ligand>
        <name>a divalent metal cation</name>
        <dbReference type="ChEBI" id="CHEBI:60240"/>
    </ligand>
</feature>
<name>A0A160SWR7_BUCTT</name>
<accession>A0A160SWR7</accession>
<dbReference type="NCBIfam" id="NF004076">
    <property type="entry name" value="PRK05581.1-4"/>
    <property type="match status" value="1"/>
</dbReference>
<dbReference type="NCBIfam" id="TIGR01163">
    <property type="entry name" value="rpe"/>
    <property type="match status" value="1"/>
</dbReference>
<dbReference type="GO" id="GO:0046872">
    <property type="term" value="F:metal ion binding"/>
    <property type="evidence" value="ECO:0007669"/>
    <property type="project" value="UniProtKB-KW"/>
</dbReference>
<dbReference type="PROSITE" id="PS01085">
    <property type="entry name" value="RIBUL_P_3_EPIMER_1"/>
    <property type="match status" value="1"/>
</dbReference>
<sequence length="222" mass="24893">MKKILLAPSILSANFCKLGKEVRQVLQFGADIIHFDVMDNHYVPNITFGPLVLESLRNNNIVHPIEVHLMVHPVTKILIKNFIDVGATTIIVHPETTYDLNNIINFIKSFGCKVGLALSPNIEINYLYPFLDIIDIVLVMSVMPGFGGQKFLLEIFQKISCIRKLLNEQKNTILLEVDGGVTLQNVKKIVTVGADIVVLGTSLFGTNDYQKTLKNFKKILFI</sequence>
<dbReference type="STRING" id="98804.BTSPAZIEG_0373"/>
<feature type="active site" description="Proton acceptor" evidence="12">
    <location>
        <position position="36"/>
    </location>
</feature>
<keyword evidence="13" id="KW-0170">Cobalt</keyword>
<dbReference type="InterPro" id="IPR013785">
    <property type="entry name" value="Aldolase_TIM"/>
</dbReference>
<organism evidence="15 16">
    <name type="scientific">Buchnera aphidicola subsp. Tuberolachnus salignus</name>
    <dbReference type="NCBI Taxonomy" id="98804"/>
    <lineage>
        <taxon>Bacteria</taxon>
        <taxon>Pseudomonadati</taxon>
        <taxon>Pseudomonadota</taxon>
        <taxon>Gammaproteobacteria</taxon>
        <taxon>Enterobacterales</taxon>
        <taxon>Erwiniaceae</taxon>
        <taxon>Buchnera</taxon>
    </lineage>
</organism>
<comment type="cofactor">
    <cofactor evidence="3">
        <name>Co(2+)</name>
        <dbReference type="ChEBI" id="CHEBI:48828"/>
    </cofactor>
</comment>